<organism evidence="1 2">
    <name type="scientific">Rhabditophanes sp. KR3021</name>
    <dbReference type="NCBI Taxonomy" id="114890"/>
    <lineage>
        <taxon>Eukaryota</taxon>
        <taxon>Metazoa</taxon>
        <taxon>Ecdysozoa</taxon>
        <taxon>Nematoda</taxon>
        <taxon>Chromadorea</taxon>
        <taxon>Rhabditida</taxon>
        <taxon>Tylenchina</taxon>
        <taxon>Panagrolaimomorpha</taxon>
        <taxon>Strongyloidoidea</taxon>
        <taxon>Alloionematidae</taxon>
        <taxon>Rhabditophanes</taxon>
    </lineage>
</organism>
<dbReference type="Proteomes" id="UP000095286">
    <property type="component" value="Unplaced"/>
</dbReference>
<name>A0AC35TXR5_9BILA</name>
<evidence type="ECO:0000313" key="1">
    <source>
        <dbReference type="Proteomes" id="UP000095286"/>
    </source>
</evidence>
<proteinExistence type="predicted"/>
<dbReference type="WBParaSite" id="RSKR_0000577700.1">
    <property type="protein sequence ID" value="RSKR_0000577700.1"/>
    <property type="gene ID" value="RSKR_0000577700"/>
</dbReference>
<sequence length="153" mass="17879">MHVPLIIKRICIQREDTEDPFNLGIQSILKKPIKELTHLLKEMAISKDKEANKLVEKNEASKVEGPYKLIGASSVEKVDEKKGVKRPLGDGLKKGKSKRRKERRAREKKLEELRLENKRQKTPQLVENDIQLTKSIVPRKCRIKRYSFKYDTF</sequence>
<accession>A0AC35TXR5</accession>
<protein>
    <submittedName>
        <fullName evidence="2">Uncharacterized protein</fullName>
    </submittedName>
</protein>
<evidence type="ECO:0000313" key="2">
    <source>
        <dbReference type="WBParaSite" id="RSKR_0000577700.1"/>
    </source>
</evidence>
<reference evidence="2" key="1">
    <citation type="submission" date="2016-11" db="UniProtKB">
        <authorList>
            <consortium name="WormBaseParasite"/>
        </authorList>
    </citation>
    <scope>IDENTIFICATION</scope>
    <source>
        <strain evidence="2">KR3021</strain>
    </source>
</reference>